<evidence type="ECO:0000256" key="7">
    <source>
        <dbReference type="ARBA" id="ARBA00022833"/>
    </source>
</evidence>
<dbReference type="Proteomes" id="UP000241074">
    <property type="component" value="Chromosome"/>
</dbReference>
<keyword evidence="10 11" id="KW-0472">Membrane</keyword>
<keyword evidence="4 11" id="KW-0812">Transmembrane</keyword>
<name>A0A2P1PVZ5_9GAMM</name>
<reference evidence="13 14" key="1">
    <citation type="submission" date="2018-03" db="EMBL/GenBank/DDBJ databases">
        <title>Ahniella affigens gen. nov., sp. nov., a gammaproteobacterium isolated from sandy soil near a stream.</title>
        <authorList>
            <person name="Ko Y."/>
            <person name="Kim J.-H."/>
        </authorList>
    </citation>
    <scope>NUCLEOTIDE SEQUENCE [LARGE SCALE GENOMIC DNA]</scope>
    <source>
        <strain evidence="13 14">D13</strain>
    </source>
</reference>
<keyword evidence="14" id="KW-1185">Reference proteome</keyword>
<dbReference type="PANTHER" id="PTHR43221">
    <property type="entry name" value="PROTEASE HTPX"/>
    <property type="match status" value="1"/>
</dbReference>
<keyword evidence="5" id="KW-0479">Metal-binding</keyword>
<evidence type="ECO:0000256" key="9">
    <source>
        <dbReference type="ARBA" id="ARBA00023049"/>
    </source>
</evidence>
<dbReference type="InterPro" id="IPR001915">
    <property type="entry name" value="Peptidase_M48"/>
</dbReference>
<dbReference type="EMBL" id="CP027860">
    <property type="protein sequence ID" value="AVP99013.1"/>
    <property type="molecule type" value="Genomic_DNA"/>
</dbReference>
<feature type="transmembrane region" description="Helical" evidence="11">
    <location>
        <begin position="224"/>
        <end position="244"/>
    </location>
</feature>
<evidence type="ECO:0000313" key="13">
    <source>
        <dbReference type="EMBL" id="AVP99013.1"/>
    </source>
</evidence>
<feature type="domain" description="Peptidase M48" evidence="12">
    <location>
        <begin position="112"/>
        <end position="328"/>
    </location>
</feature>
<evidence type="ECO:0000259" key="12">
    <source>
        <dbReference type="Pfam" id="PF01435"/>
    </source>
</evidence>
<dbReference type="CDD" id="cd07340">
    <property type="entry name" value="M48B_Htpx_like"/>
    <property type="match status" value="1"/>
</dbReference>
<dbReference type="PANTHER" id="PTHR43221:SF2">
    <property type="entry name" value="PROTEASE HTPX HOMOLOG"/>
    <property type="match status" value="1"/>
</dbReference>
<evidence type="ECO:0000313" key="14">
    <source>
        <dbReference type="Proteomes" id="UP000241074"/>
    </source>
</evidence>
<keyword evidence="8 11" id="KW-1133">Transmembrane helix</keyword>
<evidence type="ECO:0000256" key="3">
    <source>
        <dbReference type="ARBA" id="ARBA00022670"/>
    </source>
</evidence>
<dbReference type="AlphaFoldDB" id="A0A2P1PVZ5"/>
<dbReference type="KEGG" id="xba:C7S18_18330"/>
<dbReference type="Pfam" id="PF01435">
    <property type="entry name" value="Peptidase_M48"/>
    <property type="match status" value="1"/>
</dbReference>
<sequence>MNFFEQQELARKQSRRMVWLFMLAAFAVIVAIDVVLVLILAATSLKSQPEAMFSFSATLANHPGALALTSVLTGMVIGISSLGKMASLRSGGKAVAASMGATQVSTGSTNLHHRRLRNIVEEMAIASGVPVPEVYVLEQEPGINAFAAGFSPADAAVVVTQGALEKLTRDELQGVIAHEFSHILNGDMRLNIRLMGVLFGILVVGLIGRKILEGMRHTRDSKGLGPILLAALAIMILGYVGLFFGRMIKASISRSREYLADASAVQFTRQTDGLAGALKKVGGLQQGSKLAATDTEDVSHMLFSDGIGFSGLFATHPPLLERIQRLDKTFDPRQFADIHKHWSNKVDVLALDATTPSHSALGLTAATPMLRGAVAPGLPGAHAQVRVEAKAVAGQVGNPAADDYRAADQLHTHLPDSLKQIARRPEQAETLLLALLIDPEHRQPQFRAIAAAHGQAVVEAVRALLPELAILHPMMRLPLANLAFPSLRRRPRPELDAFVALIDQLAKADGTVSPYEFCLAALLRAQVIDFLDPARARAMGRLKLHDGQQEALCLLALVAKFGHDRAADAERAFQVAASTVYQGEAHRYAPPANWHAPLAAALAKLDRLDATGKQILIEALVRGISQDGLLSVPEAELLRVVCAALHCPLPPILSF</sequence>
<dbReference type="GO" id="GO:0004222">
    <property type="term" value="F:metalloendopeptidase activity"/>
    <property type="evidence" value="ECO:0007669"/>
    <property type="project" value="InterPro"/>
</dbReference>
<proteinExistence type="predicted"/>
<accession>A0A2P1PVZ5</accession>
<protein>
    <submittedName>
        <fullName evidence="13">Peptidase M48 Ste24p</fullName>
    </submittedName>
</protein>
<gene>
    <name evidence="13" type="ORF">C7S18_18330</name>
</gene>
<feature type="transmembrane region" description="Helical" evidence="11">
    <location>
        <begin position="65"/>
        <end position="83"/>
    </location>
</feature>
<dbReference type="GO" id="GO:0006508">
    <property type="term" value="P:proteolysis"/>
    <property type="evidence" value="ECO:0007669"/>
    <property type="project" value="UniProtKB-KW"/>
</dbReference>
<keyword evidence="2" id="KW-1003">Cell membrane</keyword>
<evidence type="ECO:0000256" key="11">
    <source>
        <dbReference type="SAM" id="Phobius"/>
    </source>
</evidence>
<dbReference type="GO" id="GO:0046872">
    <property type="term" value="F:metal ion binding"/>
    <property type="evidence" value="ECO:0007669"/>
    <property type="project" value="UniProtKB-KW"/>
</dbReference>
<evidence type="ECO:0000256" key="5">
    <source>
        <dbReference type="ARBA" id="ARBA00022723"/>
    </source>
</evidence>
<keyword evidence="9" id="KW-0482">Metalloprotease</keyword>
<evidence type="ECO:0000256" key="1">
    <source>
        <dbReference type="ARBA" id="ARBA00001947"/>
    </source>
</evidence>
<feature type="transmembrane region" description="Helical" evidence="11">
    <location>
        <begin position="190"/>
        <end position="212"/>
    </location>
</feature>
<dbReference type="RefSeq" id="WP_106892932.1">
    <property type="nucleotide sequence ID" value="NZ_CP027860.1"/>
</dbReference>
<evidence type="ECO:0000256" key="6">
    <source>
        <dbReference type="ARBA" id="ARBA00022801"/>
    </source>
</evidence>
<evidence type="ECO:0000256" key="2">
    <source>
        <dbReference type="ARBA" id="ARBA00022475"/>
    </source>
</evidence>
<evidence type="ECO:0000256" key="10">
    <source>
        <dbReference type="ARBA" id="ARBA00023136"/>
    </source>
</evidence>
<feature type="transmembrane region" description="Helical" evidence="11">
    <location>
        <begin position="20"/>
        <end position="45"/>
    </location>
</feature>
<dbReference type="InterPro" id="IPR050083">
    <property type="entry name" value="HtpX_protease"/>
</dbReference>
<evidence type="ECO:0000256" key="8">
    <source>
        <dbReference type="ARBA" id="ARBA00022989"/>
    </source>
</evidence>
<reference evidence="13 14" key="2">
    <citation type="submission" date="2018-03" db="EMBL/GenBank/DDBJ databases">
        <authorList>
            <person name="Keele B.F."/>
        </authorList>
    </citation>
    <scope>NUCLEOTIDE SEQUENCE [LARGE SCALE GENOMIC DNA]</scope>
    <source>
        <strain evidence="13 14">D13</strain>
    </source>
</reference>
<comment type="cofactor">
    <cofactor evidence="1">
        <name>Zn(2+)</name>
        <dbReference type="ChEBI" id="CHEBI:29105"/>
    </cofactor>
</comment>
<organism evidence="13 14">
    <name type="scientific">Ahniella affigens</name>
    <dbReference type="NCBI Taxonomy" id="2021234"/>
    <lineage>
        <taxon>Bacteria</taxon>
        <taxon>Pseudomonadati</taxon>
        <taxon>Pseudomonadota</taxon>
        <taxon>Gammaproteobacteria</taxon>
        <taxon>Lysobacterales</taxon>
        <taxon>Rhodanobacteraceae</taxon>
        <taxon>Ahniella</taxon>
    </lineage>
</organism>
<keyword evidence="3" id="KW-0645">Protease</keyword>
<dbReference type="Gene3D" id="3.30.2010.10">
    <property type="entry name" value="Metalloproteases ('zincins'), catalytic domain"/>
    <property type="match status" value="1"/>
</dbReference>
<keyword evidence="6" id="KW-0378">Hydrolase</keyword>
<evidence type="ECO:0000256" key="4">
    <source>
        <dbReference type="ARBA" id="ARBA00022692"/>
    </source>
</evidence>
<dbReference type="OrthoDB" id="15218at2"/>
<keyword evidence="7" id="KW-0862">Zinc</keyword>